<dbReference type="AlphaFoldDB" id="A0A450TDI9"/>
<reference evidence="2" key="1">
    <citation type="submission" date="2019-02" db="EMBL/GenBank/DDBJ databases">
        <authorList>
            <person name="Gruber-Vodicka R. H."/>
            <person name="Seah K. B. B."/>
        </authorList>
    </citation>
    <scope>NUCLEOTIDE SEQUENCE</scope>
    <source>
        <strain evidence="1">BECK_BZ163</strain>
        <strain evidence="3">BECK_BZ164</strain>
        <strain evidence="2">BECK_BZ165</strain>
    </source>
</reference>
<name>A0A450TDI9_9GAMM</name>
<organism evidence="2">
    <name type="scientific">Candidatus Kentrum sp. FM</name>
    <dbReference type="NCBI Taxonomy" id="2126340"/>
    <lineage>
        <taxon>Bacteria</taxon>
        <taxon>Pseudomonadati</taxon>
        <taxon>Pseudomonadota</taxon>
        <taxon>Gammaproteobacteria</taxon>
        <taxon>Candidatus Kentrum</taxon>
    </lineage>
</organism>
<dbReference type="EMBL" id="CAADEZ010000327">
    <property type="protein sequence ID" value="VFJ63233.1"/>
    <property type="molecule type" value="Genomic_DNA"/>
</dbReference>
<evidence type="ECO:0000313" key="3">
    <source>
        <dbReference type="EMBL" id="VFK15451.1"/>
    </source>
</evidence>
<evidence type="ECO:0000313" key="1">
    <source>
        <dbReference type="EMBL" id="VFJ63233.1"/>
    </source>
</evidence>
<accession>A0A450TDI9</accession>
<gene>
    <name evidence="1" type="ORF">BECKFM1743A_GA0114220_103273</name>
    <name evidence="3" type="ORF">BECKFM1743B_GA0114221_103713</name>
    <name evidence="2" type="ORF">BECKFM1743C_GA0114222_103832</name>
</gene>
<proteinExistence type="predicted"/>
<evidence type="ECO:0000313" key="2">
    <source>
        <dbReference type="EMBL" id="VFJ65013.1"/>
    </source>
</evidence>
<dbReference type="EMBL" id="CAADFA010000383">
    <property type="protein sequence ID" value="VFJ65013.1"/>
    <property type="molecule type" value="Genomic_DNA"/>
</dbReference>
<protein>
    <submittedName>
        <fullName evidence="2">Uncharacterized protein</fullName>
    </submittedName>
</protein>
<dbReference type="EMBL" id="CAADFL010000371">
    <property type="protein sequence ID" value="VFK15451.1"/>
    <property type="molecule type" value="Genomic_DNA"/>
</dbReference>
<sequence length="116" mass="13390">MTFAYSSIRELYFPTNELQRSKRSRCGAALYMFLNCNVRISNLRHPTENNLPKLRSLDHIKYLFSFARRQAHSELCNCHCNTEAEQKTKQGGAVCKSRLALPNCVENVLKMLIYSS</sequence>